<feature type="region of interest" description="Disordered" evidence="1">
    <location>
        <begin position="43"/>
        <end position="117"/>
    </location>
</feature>
<evidence type="ECO:0000256" key="2">
    <source>
        <dbReference type="SAM" id="SignalP"/>
    </source>
</evidence>
<feature type="chain" id="PRO_5044096248" description="Extracellular protein" evidence="2">
    <location>
        <begin position="21"/>
        <end position="203"/>
    </location>
</feature>
<proteinExistence type="predicted"/>
<organism evidence="3 6">
    <name type="scientific">Lacticaseibacillus rhamnosus</name>
    <name type="common">Lactobacillus rhamnosus</name>
    <dbReference type="NCBI Taxonomy" id="47715"/>
    <lineage>
        <taxon>Bacteria</taxon>
        <taxon>Bacillati</taxon>
        <taxon>Bacillota</taxon>
        <taxon>Bacilli</taxon>
        <taxon>Lactobacillales</taxon>
        <taxon>Lactobacillaceae</taxon>
        <taxon>Lacticaseibacillus</taxon>
    </lineage>
</organism>
<keyword evidence="2" id="KW-0732">Signal</keyword>
<reference evidence="3 6" key="2">
    <citation type="submission" date="2020-07" db="EMBL/GenBank/DDBJ databases">
        <title>Organ Donor 1.</title>
        <authorList>
            <person name="Marsh A.J."/>
            <person name="Azcarate-Peril M.A."/>
        </authorList>
    </citation>
    <scope>NUCLEOTIDE SEQUENCE [LARGE SCALE GENOMIC DNA]</scope>
    <source>
        <strain evidence="3 6">AMC0712</strain>
    </source>
</reference>
<dbReference type="EMBL" id="JACCKI010000011">
    <property type="protein sequence ID" value="NZA05794.1"/>
    <property type="molecule type" value="Genomic_DNA"/>
</dbReference>
<gene>
    <name evidence="4" type="ORF">E6L36_05295</name>
    <name evidence="3" type="ORF">H0N82_12030</name>
</gene>
<dbReference type="AlphaFoldDB" id="A0A508Z2F0"/>
<dbReference type="Proteomes" id="UP000552935">
    <property type="component" value="Unassembled WGS sequence"/>
</dbReference>
<sequence>MKKWMMIATAFLALSGVSGAALYQQHVSAKSDVKTTTVKTVTKKTTNQPKATSKSQASSNSASSTAQTTSTYESGATVTVKTPATTTEKTTASSATTETDAAATTSDAAATTTTQTASQPTVQAPFYVGTWHNEHVSLTITATQMTISQNGVSKTSRYTATSNGNGYVLTPTDIEADAIYLVPVTGGVEWVAPGATTPLILRP</sequence>
<evidence type="ECO:0000313" key="4">
    <source>
        <dbReference type="EMBL" id="THC79868.1"/>
    </source>
</evidence>
<dbReference type="RefSeq" id="WP_015764553.1">
    <property type="nucleotide sequence ID" value="NZ_CABFNI010000014.1"/>
</dbReference>
<accession>A0A508Z2F0</accession>
<protein>
    <recommendedName>
        <fullName evidence="7">Extracellular protein</fullName>
    </recommendedName>
</protein>
<evidence type="ECO:0000313" key="6">
    <source>
        <dbReference type="Proteomes" id="UP000552935"/>
    </source>
</evidence>
<dbReference type="Proteomes" id="UP000307517">
    <property type="component" value="Unassembled WGS sequence"/>
</dbReference>
<feature type="signal peptide" evidence="2">
    <location>
        <begin position="1"/>
        <end position="20"/>
    </location>
</feature>
<reference evidence="4 5" key="1">
    <citation type="submission" date="2019-04" db="EMBL/GenBank/DDBJ databases">
        <title>Genome Announcement to Ensure Probiotic Safety of Lactobacillus rhamnosus UBLR-58.</title>
        <authorList>
            <person name="Sulthana A."/>
            <person name="Lakshmi S.G."/>
            <person name="Madempudi R.S."/>
        </authorList>
    </citation>
    <scope>NUCLEOTIDE SEQUENCE [LARGE SCALE GENOMIC DNA]</scope>
    <source>
        <strain evidence="4 5">UBLR-58</strain>
    </source>
</reference>
<comment type="caution">
    <text evidence="3">The sequence shown here is derived from an EMBL/GenBank/DDBJ whole genome shotgun (WGS) entry which is preliminary data.</text>
</comment>
<dbReference type="EMBL" id="SSHM01000001">
    <property type="protein sequence ID" value="THC79868.1"/>
    <property type="molecule type" value="Genomic_DNA"/>
</dbReference>
<evidence type="ECO:0008006" key="7">
    <source>
        <dbReference type="Google" id="ProtNLM"/>
    </source>
</evidence>
<evidence type="ECO:0000313" key="3">
    <source>
        <dbReference type="EMBL" id="NZA05794.1"/>
    </source>
</evidence>
<evidence type="ECO:0000256" key="1">
    <source>
        <dbReference type="SAM" id="MobiDB-lite"/>
    </source>
</evidence>
<evidence type="ECO:0000313" key="5">
    <source>
        <dbReference type="Proteomes" id="UP000307517"/>
    </source>
</evidence>
<name>A0A508Z2F0_LACRH</name>